<feature type="transmembrane region" description="Helical" evidence="2">
    <location>
        <begin position="208"/>
        <end position="232"/>
    </location>
</feature>
<comment type="caution">
    <text evidence="3">The sequence shown here is derived from an EMBL/GenBank/DDBJ whole genome shotgun (WGS) entry which is preliminary data.</text>
</comment>
<dbReference type="AlphaFoldDB" id="A0AAD5W4B6"/>
<keyword evidence="4" id="KW-1185">Reference proteome</keyword>
<keyword evidence="2" id="KW-1133">Transmembrane helix</keyword>
<feature type="transmembrane region" description="Helical" evidence="2">
    <location>
        <begin position="104"/>
        <end position="123"/>
    </location>
</feature>
<evidence type="ECO:0000313" key="3">
    <source>
        <dbReference type="EMBL" id="KAJ3576703.1"/>
    </source>
</evidence>
<proteinExistence type="predicted"/>
<gene>
    <name evidence="3" type="ORF">NP233_g262</name>
</gene>
<name>A0AAD5W4B6_9AGAR</name>
<feature type="compositionally biased region" description="Low complexity" evidence="1">
    <location>
        <begin position="305"/>
        <end position="317"/>
    </location>
</feature>
<evidence type="ECO:0000313" key="4">
    <source>
        <dbReference type="Proteomes" id="UP001213000"/>
    </source>
</evidence>
<feature type="transmembrane region" description="Helical" evidence="2">
    <location>
        <begin position="12"/>
        <end position="35"/>
    </location>
</feature>
<reference evidence="3" key="1">
    <citation type="submission" date="2022-07" db="EMBL/GenBank/DDBJ databases">
        <title>Genome Sequence of Leucocoprinus birnbaumii.</title>
        <authorList>
            <person name="Buettner E."/>
        </authorList>
    </citation>
    <scope>NUCLEOTIDE SEQUENCE</scope>
    <source>
        <strain evidence="3">VT141</strain>
    </source>
</reference>
<sequence>MYYHVDPYDIIGILLETLIYGTFLVLFVLSTVLLVHRRRLLLKEDAGSAGRAKNLTFYLVMSMMMFCTISAKWLFYWPEVLPIPGGDPPQIPRLDRTAYRLKEACIQSTVLLGDSIIIYRLWILTNRSRILVSLPLIALLAFIACAISLDGPFNDTTTTPIPIEYGKIFLTRWDVAATAITLSHNLLDHPEKRVSRWIGKEISLLLQQALAVVVESAAISATWNLLFFIAGLGFNSEIALSLLNCLPAVYGVSAMLINVRVGLGFARGAGGRAGTESRSEYQTRGGIVSTMIFSVQYPSYDQEALEGQGEGSSSASSVTAIVPRGT</sequence>
<feature type="transmembrane region" description="Helical" evidence="2">
    <location>
        <begin position="238"/>
        <end position="257"/>
    </location>
</feature>
<feature type="region of interest" description="Disordered" evidence="1">
    <location>
        <begin position="305"/>
        <end position="326"/>
    </location>
</feature>
<keyword evidence="2" id="KW-0472">Membrane</keyword>
<evidence type="ECO:0000256" key="1">
    <source>
        <dbReference type="SAM" id="MobiDB-lite"/>
    </source>
</evidence>
<feature type="transmembrane region" description="Helical" evidence="2">
    <location>
        <begin position="130"/>
        <end position="149"/>
    </location>
</feature>
<dbReference type="EMBL" id="JANIEX010000006">
    <property type="protein sequence ID" value="KAJ3576703.1"/>
    <property type="molecule type" value="Genomic_DNA"/>
</dbReference>
<feature type="transmembrane region" description="Helical" evidence="2">
    <location>
        <begin position="55"/>
        <end position="75"/>
    </location>
</feature>
<accession>A0AAD5W4B6</accession>
<protein>
    <submittedName>
        <fullName evidence="3">Uncharacterized protein</fullName>
    </submittedName>
</protein>
<dbReference type="Proteomes" id="UP001213000">
    <property type="component" value="Unassembled WGS sequence"/>
</dbReference>
<evidence type="ECO:0000256" key="2">
    <source>
        <dbReference type="SAM" id="Phobius"/>
    </source>
</evidence>
<keyword evidence="2" id="KW-0812">Transmembrane</keyword>
<organism evidence="3 4">
    <name type="scientific">Leucocoprinus birnbaumii</name>
    <dbReference type="NCBI Taxonomy" id="56174"/>
    <lineage>
        <taxon>Eukaryota</taxon>
        <taxon>Fungi</taxon>
        <taxon>Dikarya</taxon>
        <taxon>Basidiomycota</taxon>
        <taxon>Agaricomycotina</taxon>
        <taxon>Agaricomycetes</taxon>
        <taxon>Agaricomycetidae</taxon>
        <taxon>Agaricales</taxon>
        <taxon>Agaricineae</taxon>
        <taxon>Agaricaceae</taxon>
        <taxon>Leucocoprinus</taxon>
    </lineage>
</organism>